<organism evidence="2 3">
    <name type="scientific">Kineosporia mesophila</name>
    <dbReference type="NCBI Taxonomy" id="566012"/>
    <lineage>
        <taxon>Bacteria</taxon>
        <taxon>Bacillati</taxon>
        <taxon>Actinomycetota</taxon>
        <taxon>Actinomycetes</taxon>
        <taxon>Kineosporiales</taxon>
        <taxon>Kineosporiaceae</taxon>
        <taxon>Kineosporia</taxon>
    </lineage>
</organism>
<gene>
    <name evidence="2" type="ORF">GCM10022223_62670</name>
</gene>
<dbReference type="Gene3D" id="1.10.260.40">
    <property type="entry name" value="lambda repressor-like DNA-binding domains"/>
    <property type="match status" value="1"/>
</dbReference>
<dbReference type="InterPro" id="IPR043917">
    <property type="entry name" value="DUF5753"/>
</dbReference>
<sequence length="281" mass="32057">MKLAQGKTPSRRRSIPQQQLGVRLQALREGAGYTQETVAKLLRCHVVTLSKMENGRTSLRPAVVRELARIYEASAEEAERLVGLCDDGDGAGWTVPYRDAIAEPVSALADIEARAGAIFDYAPELVPAALQTSSYAEYLVNLATEVRAERRRQILGFKMERQQRLFTRNPRPSMKFVIHEAALRARVRSERVMADQISHLVELSNQKDIEVRVWPFEAGPHRWMSGAFTLLQSGDNRYPHVVYTETQVDERYVEKQEHVEQYARLFAQIRRKAVPIKEFPL</sequence>
<evidence type="ECO:0000313" key="2">
    <source>
        <dbReference type="EMBL" id="GAA3635701.1"/>
    </source>
</evidence>
<dbReference type="RefSeq" id="WP_331283007.1">
    <property type="nucleotide sequence ID" value="NZ_BAAAZO010000012.1"/>
</dbReference>
<dbReference type="EMBL" id="BAAAZO010000012">
    <property type="protein sequence ID" value="GAA3635701.1"/>
    <property type="molecule type" value="Genomic_DNA"/>
</dbReference>
<dbReference type="CDD" id="cd00093">
    <property type="entry name" value="HTH_XRE"/>
    <property type="match status" value="1"/>
</dbReference>
<dbReference type="InterPro" id="IPR001387">
    <property type="entry name" value="Cro/C1-type_HTH"/>
</dbReference>
<comment type="caution">
    <text evidence="2">The sequence shown here is derived from an EMBL/GenBank/DDBJ whole genome shotgun (WGS) entry which is preliminary data.</text>
</comment>
<keyword evidence="3" id="KW-1185">Reference proteome</keyword>
<dbReference type="PROSITE" id="PS50943">
    <property type="entry name" value="HTH_CROC1"/>
    <property type="match status" value="1"/>
</dbReference>
<feature type="domain" description="HTH cro/C1-type" evidence="1">
    <location>
        <begin position="24"/>
        <end position="78"/>
    </location>
</feature>
<dbReference type="Pfam" id="PF19054">
    <property type="entry name" value="DUF5753"/>
    <property type="match status" value="1"/>
</dbReference>
<dbReference type="SUPFAM" id="SSF47413">
    <property type="entry name" value="lambda repressor-like DNA-binding domains"/>
    <property type="match status" value="1"/>
</dbReference>
<dbReference type="SMART" id="SM00530">
    <property type="entry name" value="HTH_XRE"/>
    <property type="match status" value="1"/>
</dbReference>
<evidence type="ECO:0000259" key="1">
    <source>
        <dbReference type="PROSITE" id="PS50943"/>
    </source>
</evidence>
<reference evidence="3" key="1">
    <citation type="journal article" date="2019" name="Int. J. Syst. Evol. Microbiol.">
        <title>The Global Catalogue of Microorganisms (GCM) 10K type strain sequencing project: providing services to taxonomists for standard genome sequencing and annotation.</title>
        <authorList>
            <consortium name="The Broad Institute Genomics Platform"/>
            <consortium name="The Broad Institute Genome Sequencing Center for Infectious Disease"/>
            <person name="Wu L."/>
            <person name="Ma J."/>
        </authorList>
    </citation>
    <scope>NUCLEOTIDE SEQUENCE [LARGE SCALE GENOMIC DNA]</scope>
    <source>
        <strain evidence="3">JCM 16902</strain>
    </source>
</reference>
<dbReference type="InterPro" id="IPR010982">
    <property type="entry name" value="Lambda_DNA-bd_dom_sf"/>
</dbReference>
<name>A0ABP7AMJ0_9ACTN</name>
<proteinExistence type="predicted"/>
<dbReference type="Proteomes" id="UP001501074">
    <property type="component" value="Unassembled WGS sequence"/>
</dbReference>
<accession>A0ABP7AMJ0</accession>
<dbReference type="Pfam" id="PF13560">
    <property type="entry name" value="HTH_31"/>
    <property type="match status" value="1"/>
</dbReference>
<protein>
    <submittedName>
        <fullName evidence="2">Helix-turn-helix transcriptional regulator</fullName>
    </submittedName>
</protein>
<evidence type="ECO:0000313" key="3">
    <source>
        <dbReference type="Proteomes" id="UP001501074"/>
    </source>
</evidence>